<gene>
    <name evidence="2" type="ORF">LSAA_15190</name>
</gene>
<evidence type="ECO:0000256" key="1">
    <source>
        <dbReference type="SAM" id="MobiDB-lite"/>
    </source>
</evidence>
<dbReference type="OrthoDB" id="10067653at2759"/>
<reference evidence="2" key="1">
    <citation type="submission" date="2021-02" db="EMBL/GenBank/DDBJ databases">
        <authorList>
            <person name="Bekaert M."/>
        </authorList>
    </citation>
    <scope>NUCLEOTIDE SEQUENCE</scope>
    <source>
        <strain evidence="2">IoA-00</strain>
    </source>
</reference>
<evidence type="ECO:0000313" key="3">
    <source>
        <dbReference type="Proteomes" id="UP000675881"/>
    </source>
</evidence>
<evidence type="ECO:0000313" key="2">
    <source>
        <dbReference type="EMBL" id="CAF3037548.1"/>
    </source>
</evidence>
<feature type="compositionally biased region" description="Polar residues" evidence="1">
    <location>
        <begin position="132"/>
        <end position="141"/>
    </location>
</feature>
<feature type="compositionally biased region" description="Basic and acidic residues" evidence="1">
    <location>
        <begin position="109"/>
        <end position="119"/>
    </location>
</feature>
<protein>
    <submittedName>
        <fullName evidence="2">(salmon louse) hypothetical protein</fullName>
    </submittedName>
</protein>
<feature type="compositionally biased region" description="Low complexity" evidence="1">
    <location>
        <begin position="45"/>
        <end position="55"/>
    </location>
</feature>
<keyword evidence="3" id="KW-1185">Reference proteome</keyword>
<sequence length="167" mass="19160">MDMLMDLNKDKLKVMSEKRCADRALSTKLDEELEPKVSKVKKPVVEMPPSNTVSKSKPKPSPSSNSEDKRIVRNKSPVLMRLGPPLEHKFSDSVKKSCNVFKRLGDTEKQIRNDEEVHKNSYGQNERIFPTKDSQYSSKQSPEAKYPFERHGSSSKKIQSHIQTIMR</sequence>
<name>A0A7R8D5V0_LEPSM</name>
<accession>A0A7R8D5V0</accession>
<dbReference type="EMBL" id="HG994588">
    <property type="protein sequence ID" value="CAF3037548.1"/>
    <property type="molecule type" value="Genomic_DNA"/>
</dbReference>
<dbReference type="AlphaFoldDB" id="A0A7R8D5V0"/>
<dbReference type="Proteomes" id="UP000675881">
    <property type="component" value="Chromosome 9"/>
</dbReference>
<feature type="compositionally biased region" description="Polar residues" evidence="1">
    <location>
        <begin position="155"/>
        <end position="167"/>
    </location>
</feature>
<feature type="region of interest" description="Disordered" evidence="1">
    <location>
        <begin position="109"/>
        <end position="167"/>
    </location>
</feature>
<feature type="region of interest" description="Disordered" evidence="1">
    <location>
        <begin position="32"/>
        <end position="85"/>
    </location>
</feature>
<organism evidence="2 3">
    <name type="scientific">Lepeophtheirus salmonis</name>
    <name type="common">Salmon louse</name>
    <name type="synonym">Caligus salmonis</name>
    <dbReference type="NCBI Taxonomy" id="72036"/>
    <lineage>
        <taxon>Eukaryota</taxon>
        <taxon>Metazoa</taxon>
        <taxon>Ecdysozoa</taxon>
        <taxon>Arthropoda</taxon>
        <taxon>Crustacea</taxon>
        <taxon>Multicrustacea</taxon>
        <taxon>Hexanauplia</taxon>
        <taxon>Copepoda</taxon>
        <taxon>Siphonostomatoida</taxon>
        <taxon>Caligidae</taxon>
        <taxon>Lepeophtheirus</taxon>
    </lineage>
</organism>
<proteinExistence type="predicted"/>